<comment type="caution">
    <text evidence="1">The sequence shown here is derived from an EMBL/GenBank/DDBJ whole genome shotgun (WGS) entry which is preliminary data.</text>
</comment>
<protein>
    <submittedName>
        <fullName evidence="1">Uncharacterized protein</fullName>
    </submittedName>
</protein>
<sequence length="100" mass="10345">MRYALASAIFSIAATIVAAALQGLGPAAAPAMVFMLAIDIVLFFLGRRDASSMADLAANEVEAAEYKALVILVILLFALSVLAMGYFLVAELAPGALQLA</sequence>
<accession>A0ACC6V3C5</accession>
<proteinExistence type="predicted"/>
<dbReference type="Proteomes" id="UP000033636">
    <property type="component" value="Unassembled WGS sequence"/>
</dbReference>
<dbReference type="EMBL" id="JZWT02000026">
    <property type="protein sequence ID" value="MFB6491266.1"/>
    <property type="molecule type" value="Genomic_DNA"/>
</dbReference>
<name>A0ACC6V3C5_9CREN</name>
<gene>
    <name evidence="1" type="ORF">TU35_008560</name>
</gene>
<organism evidence="1 2">
    <name type="scientific">Thermoproteus sp. AZ2</name>
    <dbReference type="NCBI Taxonomy" id="1609232"/>
    <lineage>
        <taxon>Archaea</taxon>
        <taxon>Thermoproteota</taxon>
        <taxon>Thermoprotei</taxon>
        <taxon>Thermoproteales</taxon>
        <taxon>Thermoproteaceae</taxon>
        <taxon>Thermoproteus</taxon>
    </lineage>
</organism>
<reference evidence="1" key="1">
    <citation type="submission" date="2024-07" db="EMBL/GenBank/DDBJ databases">
        <title>Metagenome and Metagenome-Assembled Genomes of Archaea from a hot spring from the geothermal field of Los Azufres, Mexico.</title>
        <authorList>
            <person name="Marin-Paredes R."/>
            <person name="Martinez-Romero E."/>
            <person name="Servin-Garciduenas L.E."/>
        </authorList>
    </citation>
    <scope>NUCLEOTIDE SEQUENCE</scope>
</reference>
<evidence type="ECO:0000313" key="1">
    <source>
        <dbReference type="EMBL" id="MFB6491266.1"/>
    </source>
</evidence>
<evidence type="ECO:0000313" key="2">
    <source>
        <dbReference type="Proteomes" id="UP000033636"/>
    </source>
</evidence>